<proteinExistence type="predicted"/>
<dbReference type="PROSITE" id="PS51371">
    <property type="entry name" value="CBS"/>
    <property type="match status" value="2"/>
</dbReference>
<dbReference type="Gene3D" id="3.10.580.10">
    <property type="entry name" value="CBS-domain"/>
    <property type="match status" value="1"/>
</dbReference>
<name>A0A939B460_9BACT</name>
<dbReference type="InterPro" id="IPR016169">
    <property type="entry name" value="FAD-bd_PCMH_sub2"/>
</dbReference>
<dbReference type="InterPro" id="IPR036318">
    <property type="entry name" value="FAD-bd_PCMH-like_sf"/>
</dbReference>
<dbReference type="InterPro" id="IPR051676">
    <property type="entry name" value="UPF0053_domain"/>
</dbReference>
<feature type="transmembrane region" description="Helical" evidence="10">
    <location>
        <begin position="6"/>
        <end position="25"/>
    </location>
</feature>
<dbReference type="PANTHER" id="PTHR43099:SF5">
    <property type="entry name" value="HLYC_CORC FAMILY TRANSPORTER"/>
    <property type="match status" value="1"/>
</dbReference>
<feature type="domain" description="CNNM transmembrane" evidence="12">
    <location>
        <begin position="1"/>
        <end position="196"/>
    </location>
</feature>
<dbReference type="InterPro" id="IPR005170">
    <property type="entry name" value="Transptr-assoc_dom"/>
</dbReference>
<evidence type="ECO:0000256" key="10">
    <source>
        <dbReference type="SAM" id="Phobius"/>
    </source>
</evidence>
<dbReference type="Pfam" id="PF01595">
    <property type="entry name" value="CNNM"/>
    <property type="match status" value="1"/>
</dbReference>
<dbReference type="RefSeq" id="WP_205108477.1">
    <property type="nucleotide sequence ID" value="NZ_JACJJL010000006.1"/>
</dbReference>
<keyword evidence="6 8" id="KW-0129">CBS domain</keyword>
<dbReference type="InterPro" id="IPR002550">
    <property type="entry name" value="CNNM"/>
</dbReference>
<feature type="domain" description="CBS" evidence="11">
    <location>
        <begin position="278"/>
        <end position="338"/>
    </location>
</feature>
<evidence type="ECO:0000313" key="14">
    <source>
        <dbReference type="Proteomes" id="UP000764045"/>
    </source>
</evidence>
<dbReference type="Gene3D" id="3.30.465.10">
    <property type="match status" value="1"/>
</dbReference>
<protein>
    <submittedName>
        <fullName evidence="13">HlyC/CorC family transporter</fullName>
    </submittedName>
</protein>
<dbReference type="SUPFAM" id="SSF54631">
    <property type="entry name" value="CBS-domain pair"/>
    <property type="match status" value="1"/>
</dbReference>
<evidence type="ECO:0000256" key="1">
    <source>
        <dbReference type="ARBA" id="ARBA00004651"/>
    </source>
</evidence>
<dbReference type="GO" id="GO:0005886">
    <property type="term" value="C:plasma membrane"/>
    <property type="evidence" value="ECO:0007669"/>
    <property type="project" value="UniProtKB-SubCell"/>
</dbReference>
<evidence type="ECO:0000256" key="6">
    <source>
        <dbReference type="ARBA" id="ARBA00023122"/>
    </source>
</evidence>
<dbReference type="EMBL" id="JACJJL010000006">
    <property type="protein sequence ID" value="MBM6661089.1"/>
    <property type="molecule type" value="Genomic_DNA"/>
</dbReference>
<evidence type="ECO:0000256" key="2">
    <source>
        <dbReference type="ARBA" id="ARBA00022475"/>
    </source>
</evidence>
<evidence type="ECO:0000259" key="11">
    <source>
        <dbReference type="PROSITE" id="PS51371"/>
    </source>
</evidence>
<dbReference type="Proteomes" id="UP000764045">
    <property type="component" value="Unassembled WGS sequence"/>
</dbReference>
<comment type="subcellular location">
    <subcellularLocation>
        <location evidence="1">Cell membrane</location>
        <topology evidence="1">Multi-pass membrane protein</topology>
    </subcellularLocation>
</comment>
<dbReference type="InterPro" id="IPR000644">
    <property type="entry name" value="CBS_dom"/>
</dbReference>
<feature type="transmembrane region" description="Helical" evidence="10">
    <location>
        <begin position="56"/>
        <end position="76"/>
    </location>
</feature>
<dbReference type="AlphaFoldDB" id="A0A939B460"/>
<keyword evidence="2" id="KW-1003">Cell membrane</keyword>
<comment type="caution">
    <text evidence="13">The sequence shown here is derived from an EMBL/GenBank/DDBJ whole genome shotgun (WGS) entry which is preliminary data.</text>
</comment>
<keyword evidence="7 9" id="KW-0472">Membrane</keyword>
<keyword evidence="4" id="KW-0677">Repeat</keyword>
<evidence type="ECO:0000313" key="13">
    <source>
        <dbReference type="EMBL" id="MBM6661089.1"/>
    </source>
</evidence>
<feature type="transmembrane region" description="Helical" evidence="10">
    <location>
        <begin position="132"/>
        <end position="154"/>
    </location>
</feature>
<organism evidence="13 14">
    <name type="scientific">Marseilla massiliensis</name>
    <dbReference type="NCBI Taxonomy" id="1841864"/>
    <lineage>
        <taxon>Bacteria</taxon>
        <taxon>Pseudomonadati</taxon>
        <taxon>Bacteroidota</taxon>
        <taxon>Bacteroidia</taxon>
        <taxon>Bacteroidales</taxon>
        <taxon>Prevotellaceae</taxon>
        <taxon>Marseilla</taxon>
    </lineage>
</organism>
<keyword evidence="14" id="KW-1185">Reference proteome</keyword>
<gene>
    <name evidence="13" type="ORF">H6B30_04855</name>
</gene>
<dbReference type="SMART" id="SM01091">
    <property type="entry name" value="CorC_HlyC"/>
    <property type="match status" value="1"/>
</dbReference>
<evidence type="ECO:0000256" key="5">
    <source>
        <dbReference type="ARBA" id="ARBA00022989"/>
    </source>
</evidence>
<dbReference type="InterPro" id="IPR046342">
    <property type="entry name" value="CBS_dom_sf"/>
</dbReference>
<dbReference type="SUPFAM" id="SSF56176">
    <property type="entry name" value="FAD-binding/transporter-associated domain-like"/>
    <property type="match status" value="1"/>
</dbReference>
<dbReference type="CDD" id="cd04590">
    <property type="entry name" value="CBS_pair_CorC_HlyC_assoc"/>
    <property type="match status" value="1"/>
</dbReference>
<dbReference type="GO" id="GO:0050660">
    <property type="term" value="F:flavin adenine dinucleotide binding"/>
    <property type="evidence" value="ECO:0007669"/>
    <property type="project" value="InterPro"/>
</dbReference>
<keyword evidence="5 9" id="KW-1133">Transmembrane helix</keyword>
<evidence type="ECO:0000256" key="3">
    <source>
        <dbReference type="ARBA" id="ARBA00022692"/>
    </source>
</evidence>
<evidence type="ECO:0000256" key="4">
    <source>
        <dbReference type="ARBA" id="ARBA00022737"/>
    </source>
</evidence>
<keyword evidence="3 9" id="KW-0812">Transmembrane</keyword>
<evidence type="ECO:0000259" key="12">
    <source>
        <dbReference type="PROSITE" id="PS51846"/>
    </source>
</evidence>
<dbReference type="InterPro" id="IPR044751">
    <property type="entry name" value="Ion_transp-like_CBS"/>
</dbReference>
<dbReference type="PROSITE" id="PS51846">
    <property type="entry name" value="CNNM"/>
    <property type="match status" value="1"/>
</dbReference>
<feature type="transmembrane region" description="Helical" evidence="10">
    <location>
        <begin position="96"/>
        <end position="120"/>
    </location>
</feature>
<accession>A0A939B460</accession>
<sequence>MDEIFIIIGLILLNGVFAMSEIALISARKSSLSTDADSGLRSARYALKLAKEPDRFLSTVQIGITLIGILTGIYSGNKVAVIFSEWLAGIGVTSHYASVLSQAIIVIVVTYLTLIFGELVPKRIGLTVAEKAAKLVAVPMYGLSLVAYPFVWLLSKSTSLIFSLTGLKDKGSKVTEEEIKSIIREGAEDGEVQPMEQDIMRRVFLVGDLEVDAIMTHRSEITWLDCSMTANEVREIIKENMYAVYPVAEGDLDHVKGIVSIKDLFLTLGNNDFDLRKIMHKPTYFYENTDVYKVLEDMKAQHISTGLVCDEFGSCIGIITLNDILESLVGTVQEPAEEEPYIIPRKEGEEWFVDGQCPMYDFLSYFGEEDLLDDEDYNTVAGLCLFQLDHVPDCGETFVWESFKFEVIDMDGARIDKLLVTRVKEPSKEQDD</sequence>
<feature type="domain" description="CBS" evidence="11">
    <location>
        <begin position="215"/>
        <end position="275"/>
    </location>
</feature>
<dbReference type="Pfam" id="PF00571">
    <property type="entry name" value="CBS"/>
    <property type="match status" value="2"/>
</dbReference>
<reference evidence="13 14" key="1">
    <citation type="journal article" date="2021" name="Sci. Rep.">
        <title>The distribution of antibiotic resistance genes in chicken gut microbiota commensals.</title>
        <authorList>
            <person name="Juricova H."/>
            <person name="Matiasovicova J."/>
            <person name="Kubasova T."/>
            <person name="Cejkova D."/>
            <person name="Rychlik I."/>
        </authorList>
    </citation>
    <scope>NUCLEOTIDE SEQUENCE [LARGE SCALE GENOMIC DNA]</scope>
    <source>
        <strain evidence="13 14">An819</strain>
    </source>
</reference>
<dbReference type="Pfam" id="PF03471">
    <property type="entry name" value="CorC_HlyC"/>
    <property type="match status" value="1"/>
</dbReference>
<dbReference type="PANTHER" id="PTHR43099">
    <property type="entry name" value="UPF0053 PROTEIN YRKA"/>
    <property type="match status" value="1"/>
</dbReference>
<evidence type="ECO:0000256" key="7">
    <source>
        <dbReference type="ARBA" id="ARBA00023136"/>
    </source>
</evidence>
<evidence type="ECO:0000256" key="8">
    <source>
        <dbReference type="PROSITE-ProRule" id="PRU00703"/>
    </source>
</evidence>
<evidence type="ECO:0000256" key="9">
    <source>
        <dbReference type="PROSITE-ProRule" id="PRU01193"/>
    </source>
</evidence>